<keyword evidence="6 8" id="KW-0067">ATP-binding</keyword>
<dbReference type="GO" id="GO:0003677">
    <property type="term" value="F:DNA binding"/>
    <property type="evidence" value="ECO:0007669"/>
    <property type="project" value="InterPro"/>
</dbReference>
<evidence type="ECO:0000313" key="12">
    <source>
        <dbReference type="Proteomes" id="UP000001460"/>
    </source>
</evidence>
<reference evidence="11" key="1">
    <citation type="submission" date="2008-06" db="EMBL/GenBank/DDBJ databases">
        <authorList>
            <person name="Lorenzi H."/>
            <person name="Inman J."/>
            <person name="Miller J."/>
            <person name="Schobel S."/>
            <person name="Amedeo P."/>
            <person name="Caler E.V."/>
            <person name="da Silva J."/>
        </authorList>
    </citation>
    <scope>NUCLEOTIDE SEQUENCE [LARGE SCALE GENOMIC DNA]</scope>
    <source>
        <strain evidence="11">RN66</strain>
    </source>
</reference>
<gene>
    <name evidence="11" type="ORF">CMU_024550</name>
</gene>
<dbReference type="PIRSF" id="PIRSF036578">
    <property type="entry name" value="RFC1"/>
    <property type="match status" value="1"/>
</dbReference>
<name>B6AAP7_CRYMR</name>
<dbReference type="Pfam" id="PF00533">
    <property type="entry name" value="BRCT"/>
    <property type="match status" value="1"/>
</dbReference>
<keyword evidence="5 8" id="KW-0547">Nucleotide-binding</keyword>
<feature type="region of interest" description="Disordered" evidence="9">
    <location>
        <begin position="40"/>
        <end position="61"/>
    </location>
</feature>
<dbReference type="InterPro" id="IPR027417">
    <property type="entry name" value="P-loop_NTPase"/>
</dbReference>
<dbReference type="InterPro" id="IPR008921">
    <property type="entry name" value="DNA_pol3_clamp-load_cplx_C"/>
</dbReference>
<organism evidence="11 12">
    <name type="scientific">Cryptosporidium muris (strain RN66)</name>
    <dbReference type="NCBI Taxonomy" id="441375"/>
    <lineage>
        <taxon>Eukaryota</taxon>
        <taxon>Sar</taxon>
        <taxon>Alveolata</taxon>
        <taxon>Apicomplexa</taxon>
        <taxon>Conoidasida</taxon>
        <taxon>Coccidia</taxon>
        <taxon>Eucoccidiorida</taxon>
        <taxon>Eimeriorina</taxon>
        <taxon>Cryptosporidiidae</taxon>
        <taxon>Cryptosporidium</taxon>
    </lineage>
</organism>
<dbReference type="RefSeq" id="XP_002139798.1">
    <property type="nucleotide sequence ID" value="XM_002139762.1"/>
</dbReference>
<dbReference type="Gene3D" id="3.40.50.300">
    <property type="entry name" value="P-loop containing nucleotide triphosphate hydrolases"/>
    <property type="match status" value="1"/>
</dbReference>
<dbReference type="SUPFAM" id="SSF48019">
    <property type="entry name" value="post-AAA+ oligomerization domain-like"/>
    <property type="match status" value="1"/>
</dbReference>
<dbReference type="CDD" id="cd00009">
    <property type="entry name" value="AAA"/>
    <property type="match status" value="1"/>
</dbReference>
<dbReference type="InterPro" id="IPR003959">
    <property type="entry name" value="ATPase_AAA_core"/>
</dbReference>
<dbReference type="InterPro" id="IPR047854">
    <property type="entry name" value="RFC_lid"/>
</dbReference>
<dbReference type="CDD" id="cd18140">
    <property type="entry name" value="HLD_clamp_RFC"/>
    <property type="match status" value="1"/>
</dbReference>
<dbReference type="Proteomes" id="UP000001460">
    <property type="component" value="Unassembled WGS sequence"/>
</dbReference>
<protein>
    <recommendedName>
        <fullName evidence="3 8">Replication factor C subunit 1</fullName>
    </recommendedName>
</protein>
<evidence type="ECO:0000256" key="5">
    <source>
        <dbReference type="ARBA" id="ARBA00022741"/>
    </source>
</evidence>
<dbReference type="GO" id="GO:0003689">
    <property type="term" value="F:DNA clamp loader activity"/>
    <property type="evidence" value="ECO:0007669"/>
    <property type="project" value="UniProtKB-UniRule"/>
</dbReference>
<dbReference type="SUPFAM" id="SSF52113">
    <property type="entry name" value="BRCT domain"/>
    <property type="match status" value="1"/>
</dbReference>
<dbReference type="Gene3D" id="1.20.272.10">
    <property type="match status" value="1"/>
</dbReference>
<comment type="subcellular location">
    <subcellularLocation>
        <location evidence="1 8">Nucleus</location>
    </subcellularLocation>
</comment>
<dbReference type="GO" id="GO:0005663">
    <property type="term" value="C:DNA replication factor C complex"/>
    <property type="evidence" value="ECO:0007669"/>
    <property type="project" value="InterPro"/>
</dbReference>
<dbReference type="FunFam" id="3.40.50.300:FF:000395">
    <property type="entry name" value="Replication factor C subunit 1"/>
    <property type="match status" value="1"/>
</dbReference>
<keyword evidence="7 8" id="KW-0539">Nucleus</keyword>
<dbReference type="Gene3D" id="1.10.8.60">
    <property type="match status" value="1"/>
</dbReference>
<dbReference type="CDD" id="cd17748">
    <property type="entry name" value="BRCT_DNA_ligase_like"/>
    <property type="match status" value="1"/>
</dbReference>
<dbReference type="VEuPathDB" id="CryptoDB:CMU_024550"/>
<evidence type="ECO:0000256" key="1">
    <source>
        <dbReference type="ARBA" id="ARBA00004123"/>
    </source>
</evidence>
<dbReference type="InterPro" id="IPR036420">
    <property type="entry name" value="BRCT_dom_sf"/>
</dbReference>
<keyword evidence="4 8" id="KW-0235">DNA replication</keyword>
<proteinExistence type="inferred from homology"/>
<evidence type="ECO:0000256" key="6">
    <source>
        <dbReference type="ARBA" id="ARBA00022840"/>
    </source>
</evidence>
<dbReference type="Pfam" id="PF08519">
    <property type="entry name" value="RFC1"/>
    <property type="match status" value="1"/>
</dbReference>
<dbReference type="STRING" id="441375.B6AAP7"/>
<evidence type="ECO:0000259" key="10">
    <source>
        <dbReference type="PROSITE" id="PS50172"/>
    </source>
</evidence>
<sequence length="845" mass="95051">MPKRAISKNTKELSQNAKLEENEMTLEDFFSTYKSKREYDKPLENSTLSTKNSTLSKHTNNKKCELSKSEINYTKSVKSSLKNKKSRLHKIETDSEESDSLILTKESDSLILTKESDSGKDLREYSPIDKRKRRKNERPNSITEKDPNLPLEGKSIVVTGLFEKKSRSDIEDLVKILGGKLTSAVSGRTSYLIAGYILEDGRGITEGSKYKSAISKNIQILSEDEFINMFPIDSSKITREDKEKLNMSQTIENLKDYKSEDKLWTDKYKPSNIDEILGNSEVIRKLVTWLNDWRSVIIEGKKKNPPKATFSPGSRFPQIENINARAVLLSGPPGIGKTTTANLVAKECGYIAIEMNASDDRTKSVIEDLAESAIGGYTLTDFAHGNINKFNSKYSENLNSNIVLIMDEVDGLGGSDRGGTAALGKLILKTKWPIICLCNDRQNEKVRNLASKCYDLRFSRPLKSQIIKRIQEISSKEGLNIEANAIDLLCESVGNDLRQILNELQLMRLSKSTLRFIDMKNEISKPVKDSQVTLDIFSATKKLLTASDAHRLSISDRIEVFFIDFDLIPLFIQENYITAFSSQSSYYISAQSKGNISYKNIDAISQIANLFAEADIYNSKLRSNNDWSLLSEIAINCAVIPSGPQFQGSFLARPEFPKWLGKNSTRNKNRRLLSELLAYLTVGTKGTCPSSQGMKLSGYLDCLYHKAIMPLLNKSGDFKDNIEKSLDIMMKYGLNRDHFTEHITSLMLKQQDKLYDKIDSKTKSAMTRVINSTIHAVKVSLPKINKYELSDSENDKSLEDNTDELNSGEVDKQNQIGSLVKVRKAAGNSIPKKSATRNHSRSKKK</sequence>
<evidence type="ECO:0000313" key="11">
    <source>
        <dbReference type="EMBL" id="EEA05449.1"/>
    </source>
</evidence>
<dbReference type="GO" id="GO:0006260">
    <property type="term" value="P:DNA replication"/>
    <property type="evidence" value="ECO:0007669"/>
    <property type="project" value="UniProtKB-KW"/>
</dbReference>
<feature type="region of interest" description="Disordered" evidence="9">
    <location>
        <begin position="792"/>
        <end position="845"/>
    </location>
</feature>
<dbReference type="InterPro" id="IPR001357">
    <property type="entry name" value="BRCT_dom"/>
</dbReference>
<feature type="region of interest" description="Disordered" evidence="9">
    <location>
        <begin position="121"/>
        <end position="148"/>
    </location>
</feature>
<dbReference type="SUPFAM" id="SSF52540">
    <property type="entry name" value="P-loop containing nucleoside triphosphate hydrolases"/>
    <property type="match status" value="1"/>
</dbReference>
<dbReference type="InterPro" id="IPR013725">
    <property type="entry name" value="DNA_replication_fac_RFC1_C"/>
</dbReference>
<dbReference type="GeneID" id="6995031"/>
<feature type="compositionally biased region" description="Low complexity" evidence="9">
    <location>
        <begin position="45"/>
        <end position="58"/>
    </location>
</feature>
<dbReference type="PANTHER" id="PTHR23389:SF6">
    <property type="entry name" value="REPLICATION FACTOR C SUBUNIT 1"/>
    <property type="match status" value="1"/>
</dbReference>
<dbReference type="OrthoDB" id="446168at2759"/>
<dbReference type="PROSITE" id="PS50172">
    <property type="entry name" value="BRCT"/>
    <property type="match status" value="1"/>
</dbReference>
<dbReference type="Pfam" id="PF00004">
    <property type="entry name" value="AAA"/>
    <property type="match status" value="1"/>
</dbReference>
<dbReference type="SMART" id="SM00292">
    <property type="entry name" value="BRCT"/>
    <property type="match status" value="1"/>
</dbReference>
<dbReference type="GO" id="GO:0005524">
    <property type="term" value="F:ATP binding"/>
    <property type="evidence" value="ECO:0007669"/>
    <property type="project" value="UniProtKB-UniRule"/>
</dbReference>
<evidence type="ECO:0000256" key="8">
    <source>
        <dbReference type="PIRNR" id="PIRNR036578"/>
    </source>
</evidence>
<keyword evidence="12" id="KW-1185">Reference proteome</keyword>
<feature type="compositionally biased region" description="Basic residues" evidence="9">
    <location>
        <begin position="834"/>
        <end position="845"/>
    </location>
</feature>
<evidence type="ECO:0000256" key="7">
    <source>
        <dbReference type="ARBA" id="ARBA00023242"/>
    </source>
</evidence>
<dbReference type="OMA" id="LICNERN"/>
<dbReference type="Pfam" id="PF25361">
    <property type="entry name" value="AAA_lid_RFC1"/>
    <property type="match status" value="1"/>
</dbReference>
<dbReference type="Gene3D" id="3.40.50.10190">
    <property type="entry name" value="BRCT domain"/>
    <property type="match status" value="1"/>
</dbReference>
<evidence type="ECO:0000256" key="4">
    <source>
        <dbReference type="ARBA" id="ARBA00022705"/>
    </source>
</evidence>
<comment type="similarity">
    <text evidence="2 8">Belongs to the activator 1 large subunit family.</text>
</comment>
<dbReference type="GO" id="GO:0006281">
    <property type="term" value="P:DNA repair"/>
    <property type="evidence" value="ECO:0007669"/>
    <property type="project" value="InterPro"/>
</dbReference>
<dbReference type="SMART" id="SM00382">
    <property type="entry name" value="AAA"/>
    <property type="match status" value="1"/>
</dbReference>
<dbReference type="InterPro" id="IPR003593">
    <property type="entry name" value="AAA+_ATPase"/>
</dbReference>
<dbReference type="AlphaFoldDB" id="B6AAP7"/>
<evidence type="ECO:0000256" key="3">
    <source>
        <dbReference type="ARBA" id="ARBA00020401"/>
    </source>
</evidence>
<accession>B6AAP7</accession>
<dbReference type="EMBL" id="DS989727">
    <property type="protein sequence ID" value="EEA05449.1"/>
    <property type="molecule type" value="Genomic_DNA"/>
</dbReference>
<dbReference type="eggNOG" id="KOG1968">
    <property type="taxonomic scope" value="Eukaryota"/>
</dbReference>
<dbReference type="GO" id="GO:0005634">
    <property type="term" value="C:nucleus"/>
    <property type="evidence" value="ECO:0007669"/>
    <property type="project" value="UniProtKB-SubCell"/>
</dbReference>
<feature type="domain" description="BRCT" evidence="10">
    <location>
        <begin position="146"/>
        <end position="224"/>
    </location>
</feature>
<dbReference type="PANTHER" id="PTHR23389">
    <property type="entry name" value="CHROMOSOME TRANSMISSION FIDELITY FACTOR 18"/>
    <property type="match status" value="1"/>
</dbReference>
<dbReference type="GO" id="GO:0016887">
    <property type="term" value="F:ATP hydrolysis activity"/>
    <property type="evidence" value="ECO:0007669"/>
    <property type="project" value="InterPro"/>
</dbReference>
<evidence type="ECO:0000256" key="9">
    <source>
        <dbReference type="SAM" id="MobiDB-lite"/>
    </source>
</evidence>
<dbReference type="InterPro" id="IPR012178">
    <property type="entry name" value="RFC1"/>
</dbReference>
<evidence type="ECO:0000256" key="2">
    <source>
        <dbReference type="ARBA" id="ARBA00006116"/>
    </source>
</evidence>